<evidence type="ECO:0000256" key="4">
    <source>
        <dbReference type="ARBA" id="ARBA00023002"/>
    </source>
</evidence>
<evidence type="ECO:0000259" key="9">
    <source>
        <dbReference type="Pfam" id="PF02737"/>
    </source>
</evidence>
<evidence type="ECO:0000256" key="5">
    <source>
        <dbReference type="ARBA" id="ARBA00023027"/>
    </source>
</evidence>
<evidence type="ECO:0000256" key="3">
    <source>
        <dbReference type="ARBA" id="ARBA00022832"/>
    </source>
</evidence>
<feature type="domain" description="3-hydroxyacyl-CoA dehydrogenase C-terminal" evidence="8">
    <location>
        <begin position="216"/>
        <end position="314"/>
    </location>
</feature>
<feature type="domain" description="3-hydroxyacyl-CoA dehydrogenase NAD binding" evidence="9">
    <location>
        <begin position="4"/>
        <end position="211"/>
    </location>
</feature>
<dbReference type="PANTHER" id="PTHR43561">
    <property type="match status" value="1"/>
</dbReference>
<dbReference type="InterPro" id="IPR022694">
    <property type="entry name" value="3-OHacyl-CoA_DH"/>
</dbReference>
<accession>A0ABW9MF70</accession>
<dbReference type="Pfam" id="PF02737">
    <property type="entry name" value="3HCDH_N"/>
    <property type="match status" value="1"/>
</dbReference>
<dbReference type="GO" id="GO:0003857">
    <property type="term" value="F:(3S)-3-hydroxyacyl-CoA dehydrogenase (NAD+) activity"/>
    <property type="evidence" value="ECO:0007669"/>
    <property type="project" value="UniProtKB-EC"/>
</dbReference>
<reference evidence="10 11" key="1">
    <citation type="journal article" date="2025" name="Anaerobe">
        <title>Description of Anaerococcus kampingiae sp. nov., Anaerococcus groningensis sp. nov., Anaerococcus martiniensis sp. nov., and Anaerococcus cruorum sp. nov., isolated from human clinical specimens.</title>
        <authorList>
            <person name="Boiten K.E."/>
            <person name="Meijer J."/>
            <person name="van Wezel E.M."/>
            <person name="Veloo A.C.M."/>
        </authorList>
    </citation>
    <scope>NUCLEOTIDE SEQUENCE [LARGE SCALE GENOMIC DNA]</scope>
    <source>
        <strain evidence="10 11">ENR0874</strain>
    </source>
</reference>
<dbReference type="Gene3D" id="3.40.50.720">
    <property type="entry name" value="NAD(P)-binding Rossmann-like Domain"/>
    <property type="match status" value="1"/>
</dbReference>
<dbReference type="InterPro" id="IPR006108">
    <property type="entry name" value="3HC_DH_C"/>
</dbReference>
<name>A0ABW9MF70_9FIRM</name>
<proteinExistence type="predicted"/>
<evidence type="ECO:0000313" key="10">
    <source>
        <dbReference type="EMBL" id="MFO3667839.1"/>
    </source>
</evidence>
<evidence type="ECO:0000259" key="8">
    <source>
        <dbReference type="Pfam" id="PF00725"/>
    </source>
</evidence>
<dbReference type="RefSeq" id="WP_410035944.1">
    <property type="nucleotide sequence ID" value="NZ_JBGMEF010000037.1"/>
</dbReference>
<dbReference type="PIRSF" id="PIRSF000105">
    <property type="entry name" value="HCDH"/>
    <property type="match status" value="1"/>
</dbReference>
<protein>
    <submittedName>
        <fullName evidence="10">3-hydroxyacyl-CoA dehydrogenase</fullName>
        <ecNumber evidence="10">1.1.1.35</ecNumber>
    </submittedName>
</protein>
<comment type="pathway">
    <text evidence="1">Lipid metabolism; fatty acid beta-oxidation.</text>
</comment>
<dbReference type="Pfam" id="PF00725">
    <property type="entry name" value="3HCDH"/>
    <property type="match status" value="1"/>
</dbReference>
<organism evidence="10 11">
    <name type="scientific">Anaerococcus kampingae</name>
    <dbReference type="NCBI Taxonomy" id="3115614"/>
    <lineage>
        <taxon>Bacteria</taxon>
        <taxon>Bacillati</taxon>
        <taxon>Bacillota</taxon>
        <taxon>Tissierellia</taxon>
        <taxon>Tissierellales</taxon>
        <taxon>Peptoniphilaceae</taxon>
        <taxon>Anaerococcus</taxon>
    </lineage>
</organism>
<dbReference type="Proteomes" id="UP001637994">
    <property type="component" value="Unassembled WGS sequence"/>
</dbReference>
<evidence type="ECO:0000256" key="6">
    <source>
        <dbReference type="ARBA" id="ARBA00023098"/>
    </source>
</evidence>
<dbReference type="EMBL" id="JBGMEF010000037">
    <property type="protein sequence ID" value="MFO3667839.1"/>
    <property type="molecule type" value="Genomic_DNA"/>
</dbReference>
<dbReference type="SUPFAM" id="SSF48179">
    <property type="entry name" value="6-phosphogluconate dehydrogenase C-terminal domain-like"/>
    <property type="match status" value="1"/>
</dbReference>
<comment type="pathway">
    <text evidence="2">Lipid metabolism; butanoate metabolism.</text>
</comment>
<evidence type="ECO:0000256" key="1">
    <source>
        <dbReference type="ARBA" id="ARBA00005005"/>
    </source>
</evidence>
<sequence>MKNIVIAGGGVLGSQIGFQSAYRGKNVTFWLRSEESIGRAKPKIEKLYMTYLAELDHAKAQIGKENPDYARALIEDFANISPEEIDKLKEDVKKAYESIKYETDLAKAMEGADFVIEAIAEVADVKHDFFKKIKDLLGDDTILASNSSTMLPSTFKDDAGRPENYLHFHFANHIWRNNLAEIMVTPETSDKVREAVEVYAREITMIPVVIKKERPGYLLNSLLVPLLSAAQELVAGEYASFEDVDMAWKVGAGAPRGPFEILDIIGLMTPYNLAKYKEGADDPSTMAGKIVKMLEEKIEAGKTGVAAGEGFYKYDEKGRKIK</sequence>
<dbReference type="InterPro" id="IPR013328">
    <property type="entry name" value="6PGD_dom2"/>
</dbReference>
<evidence type="ECO:0000256" key="7">
    <source>
        <dbReference type="ARBA" id="ARBA00049556"/>
    </source>
</evidence>
<comment type="catalytic activity">
    <reaction evidence="7">
        <text>a (3S)-3-hydroxyacyl-CoA + NAD(+) = a 3-oxoacyl-CoA + NADH + H(+)</text>
        <dbReference type="Rhea" id="RHEA:22432"/>
        <dbReference type="ChEBI" id="CHEBI:15378"/>
        <dbReference type="ChEBI" id="CHEBI:57318"/>
        <dbReference type="ChEBI" id="CHEBI:57540"/>
        <dbReference type="ChEBI" id="CHEBI:57945"/>
        <dbReference type="ChEBI" id="CHEBI:90726"/>
        <dbReference type="EC" id="1.1.1.35"/>
    </reaction>
</comment>
<dbReference type="PANTHER" id="PTHR43561:SF3">
    <property type="entry name" value="HYDROXYACYL-COENZYME A DEHYDROGENASE, MITOCHONDRIAL"/>
    <property type="match status" value="1"/>
</dbReference>
<dbReference type="InterPro" id="IPR052242">
    <property type="entry name" value="Mito_3-hydroxyacyl-CoA_DH"/>
</dbReference>
<dbReference type="InterPro" id="IPR008927">
    <property type="entry name" value="6-PGluconate_DH-like_C_sf"/>
</dbReference>
<evidence type="ECO:0000313" key="11">
    <source>
        <dbReference type="Proteomes" id="UP001637994"/>
    </source>
</evidence>
<dbReference type="InterPro" id="IPR006176">
    <property type="entry name" value="3-OHacyl-CoA_DH_NAD-bd"/>
</dbReference>
<evidence type="ECO:0000256" key="2">
    <source>
        <dbReference type="ARBA" id="ARBA00005086"/>
    </source>
</evidence>
<dbReference type="Gene3D" id="1.10.1040.10">
    <property type="entry name" value="N-(1-d-carboxylethyl)-l-norvaline Dehydrogenase, domain 2"/>
    <property type="match status" value="1"/>
</dbReference>
<keyword evidence="4 10" id="KW-0560">Oxidoreductase</keyword>
<keyword evidence="3" id="KW-0276">Fatty acid metabolism</keyword>
<keyword evidence="11" id="KW-1185">Reference proteome</keyword>
<gene>
    <name evidence="10" type="ORF">ACCQ42_08660</name>
</gene>
<dbReference type="SUPFAM" id="SSF51735">
    <property type="entry name" value="NAD(P)-binding Rossmann-fold domains"/>
    <property type="match status" value="1"/>
</dbReference>
<keyword evidence="5" id="KW-0520">NAD</keyword>
<comment type="caution">
    <text evidence="10">The sequence shown here is derived from an EMBL/GenBank/DDBJ whole genome shotgun (WGS) entry which is preliminary data.</text>
</comment>
<dbReference type="InterPro" id="IPR036291">
    <property type="entry name" value="NAD(P)-bd_dom_sf"/>
</dbReference>
<dbReference type="EC" id="1.1.1.35" evidence="10"/>
<keyword evidence="6" id="KW-0443">Lipid metabolism</keyword>
<dbReference type="NCBIfam" id="NF006143">
    <property type="entry name" value="PRK08293.1"/>
    <property type="match status" value="1"/>
</dbReference>